<dbReference type="PANTHER" id="PTHR15004:SF0">
    <property type="entry name" value="GLUTAMYL-TRNA(GLN) AMIDOTRANSFERASE SUBUNIT C, MITOCHONDRIAL"/>
    <property type="match status" value="1"/>
</dbReference>
<dbReference type="SUPFAM" id="SSF141000">
    <property type="entry name" value="Glu-tRNAGln amidotransferase C subunit"/>
    <property type="match status" value="1"/>
</dbReference>
<keyword evidence="1" id="KW-0067">ATP-binding</keyword>
<comment type="similarity">
    <text evidence="1">Belongs to the GatC family.</text>
</comment>
<evidence type="ECO:0000313" key="5">
    <source>
        <dbReference type="Proteomes" id="UP000322918"/>
    </source>
</evidence>
<dbReference type="Gene3D" id="1.10.20.60">
    <property type="entry name" value="Glu-tRNAGln amidotransferase C subunit, N-terminal domain"/>
    <property type="match status" value="1"/>
</dbReference>
<dbReference type="GO" id="GO:0070681">
    <property type="term" value="P:glutaminyl-tRNAGln biosynthesis via transamidation"/>
    <property type="evidence" value="ECO:0007669"/>
    <property type="project" value="TreeGrafter"/>
</dbReference>
<dbReference type="PANTHER" id="PTHR15004">
    <property type="entry name" value="GLUTAMYL-TRNA(GLN) AMIDOTRANSFERASE SUBUNIT C, MITOCHONDRIAL"/>
    <property type="match status" value="1"/>
</dbReference>
<dbReference type="RefSeq" id="WP_128767683.1">
    <property type="nucleotide sequence ID" value="NZ_RXOC01000001.1"/>
</dbReference>
<dbReference type="HAMAP" id="MF_00122">
    <property type="entry name" value="GatC"/>
    <property type="match status" value="1"/>
</dbReference>
<comment type="subunit">
    <text evidence="1">Heterotrimer of A, B and C subunits.</text>
</comment>
<dbReference type="NCBIfam" id="TIGR00135">
    <property type="entry name" value="gatC"/>
    <property type="match status" value="1"/>
</dbReference>
<keyword evidence="1" id="KW-0648">Protein biosynthesis</keyword>
<evidence type="ECO:0000313" key="3">
    <source>
        <dbReference type="EMBL" id="RXF72498.1"/>
    </source>
</evidence>
<comment type="caution">
    <text evidence="3">The sequence shown here is derived from an EMBL/GenBank/DDBJ whole genome shotgun (WGS) entry which is preliminary data.</text>
</comment>
<dbReference type="Proteomes" id="UP000322918">
    <property type="component" value="Unassembled WGS sequence"/>
</dbReference>
<keyword evidence="3" id="KW-0808">Transferase</keyword>
<dbReference type="GO" id="GO:0016740">
    <property type="term" value="F:transferase activity"/>
    <property type="evidence" value="ECO:0007669"/>
    <property type="project" value="UniProtKB-KW"/>
</dbReference>
<dbReference type="EC" id="6.3.5.-" evidence="1"/>
<reference evidence="2 5" key="2">
    <citation type="submission" date="2019-09" db="EMBL/GenBank/DDBJ databases">
        <title>Pararcticibacter amylolyticus gen. nov., sp. nov., isolated from a rottenly hemp rope, and reclassification of Pedobacter tournemirensis as Pararcticibacter tournemirensis comb. nov.</title>
        <authorList>
            <person name="Cai Y."/>
        </authorList>
    </citation>
    <scope>NUCLEOTIDE SEQUENCE [LARGE SCALE GENOMIC DNA]</scope>
    <source>
        <strain evidence="2 5">TF5-37.2-LB10</strain>
    </source>
</reference>
<dbReference type="OrthoDB" id="9813938at2"/>
<dbReference type="InterPro" id="IPR003837">
    <property type="entry name" value="GatC"/>
</dbReference>
<dbReference type="InterPro" id="IPR036113">
    <property type="entry name" value="Asp/Glu-ADT_sf_sub_c"/>
</dbReference>
<comment type="function">
    <text evidence="1">Allows the formation of correctly charged Asn-tRNA(Asn) or Gln-tRNA(Gln) through the transamidation of misacylated Asp-tRNA(Asn) or Glu-tRNA(Gln) in organisms which lack either or both of asparaginyl-tRNA or glutaminyl-tRNA synthetases. The reaction takes place in the presence of glutamine and ATP through an activated phospho-Asp-tRNA(Asn) or phospho-Glu-tRNA(Gln).</text>
</comment>
<sequence length="97" mass="11111">MKLDKETIAKIAHLARLEVNESEEKSLLQDMNNILSFMEKLNELDTTGVEPLIYLTDEVNVFRDDKVKMDITTEEALQNAPVHDGQYFKVAKVIDKS</sequence>
<keyword evidence="1" id="KW-0547">Nucleotide-binding</keyword>
<dbReference type="Pfam" id="PF02686">
    <property type="entry name" value="GatC"/>
    <property type="match status" value="1"/>
</dbReference>
<keyword evidence="1" id="KW-0436">Ligase</keyword>
<name>A0A4Q0MGC4_9SPHI</name>
<dbReference type="GO" id="GO:0050567">
    <property type="term" value="F:glutaminyl-tRNA synthase (glutamine-hydrolyzing) activity"/>
    <property type="evidence" value="ECO:0007669"/>
    <property type="project" value="UniProtKB-UniRule"/>
</dbReference>
<dbReference type="AlphaFoldDB" id="A0A4Q0MGC4"/>
<evidence type="ECO:0000313" key="4">
    <source>
        <dbReference type="Proteomes" id="UP000290848"/>
    </source>
</evidence>
<keyword evidence="5" id="KW-1185">Reference proteome</keyword>
<dbReference type="GO" id="GO:0005524">
    <property type="term" value="F:ATP binding"/>
    <property type="evidence" value="ECO:0007669"/>
    <property type="project" value="UniProtKB-KW"/>
</dbReference>
<dbReference type="EMBL" id="RXOC01000001">
    <property type="protein sequence ID" value="RXF72498.1"/>
    <property type="molecule type" value="Genomic_DNA"/>
</dbReference>
<protein>
    <recommendedName>
        <fullName evidence="1">Aspartyl/glutamyl-tRNA(Asn/Gln) amidotransferase subunit C</fullName>
        <shortName evidence="1">Asp/Glu-ADT subunit C</shortName>
        <ecNumber evidence="1">6.3.5.-</ecNumber>
    </recommendedName>
</protein>
<reference evidence="3 4" key="1">
    <citation type="submission" date="2018-12" db="EMBL/GenBank/DDBJ databases">
        <title>The Draft Genome Sequence of the Soil Bacterium Pedobacter tournemirensis R1.</title>
        <authorList>
            <person name="He J."/>
        </authorList>
    </citation>
    <scope>NUCLEOTIDE SEQUENCE [LARGE SCALE GENOMIC DNA]</scope>
    <source>
        <strain evidence="3 4">R1</strain>
    </source>
</reference>
<dbReference type="GO" id="GO:0006450">
    <property type="term" value="P:regulation of translational fidelity"/>
    <property type="evidence" value="ECO:0007669"/>
    <property type="project" value="InterPro"/>
</dbReference>
<comment type="catalytic activity">
    <reaction evidence="1">
        <text>L-glutamyl-tRNA(Gln) + L-glutamine + ATP + H2O = L-glutaminyl-tRNA(Gln) + L-glutamate + ADP + phosphate + H(+)</text>
        <dbReference type="Rhea" id="RHEA:17521"/>
        <dbReference type="Rhea" id="RHEA-COMP:9681"/>
        <dbReference type="Rhea" id="RHEA-COMP:9684"/>
        <dbReference type="ChEBI" id="CHEBI:15377"/>
        <dbReference type="ChEBI" id="CHEBI:15378"/>
        <dbReference type="ChEBI" id="CHEBI:29985"/>
        <dbReference type="ChEBI" id="CHEBI:30616"/>
        <dbReference type="ChEBI" id="CHEBI:43474"/>
        <dbReference type="ChEBI" id="CHEBI:58359"/>
        <dbReference type="ChEBI" id="CHEBI:78520"/>
        <dbReference type="ChEBI" id="CHEBI:78521"/>
        <dbReference type="ChEBI" id="CHEBI:456216"/>
    </reaction>
</comment>
<evidence type="ECO:0000313" key="2">
    <source>
        <dbReference type="EMBL" id="KAA8483635.1"/>
    </source>
</evidence>
<dbReference type="EMBL" id="VWNE01000011">
    <property type="protein sequence ID" value="KAA8483635.1"/>
    <property type="molecule type" value="Genomic_DNA"/>
</dbReference>
<accession>A0A4Q0MGC4</accession>
<evidence type="ECO:0000256" key="1">
    <source>
        <dbReference type="HAMAP-Rule" id="MF_00122"/>
    </source>
</evidence>
<dbReference type="GO" id="GO:0006412">
    <property type="term" value="P:translation"/>
    <property type="evidence" value="ECO:0007669"/>
    <property type="project" value="UniProtKB-UniRule"/>
</dbReference>
<comment type="catalytic activity">
    <reaction evidence="1">
        <text>L-aspartyl-tRNA(Asn) + L-glutamine + ATP + H2O = L-asparaginyl-tRNA(Asn) + L-glutamate + ADP + phosphate + 2 H(+)</text>
        <dbReference type="Rhea" id="RHEA:14513"/>
        <dbReference type="Rhea" id="RHEA-COMP:9674"/>
        <dbReference type="Rhea" id="RHEA-COMP:9677"/>
        <dbReference type="ChEBI" id="CHEBI:15377"/>
        <dbReference type="ChEBI" id="CHEBI:15378"/>
        <dbReference type="ChEBI" id="CHEBI:29985"/>
        <dbReference type="ChEBI" id="CHEBI:30616"/>
        <dbReference type="ChEBI" id="CHEBI:43474"/>
        <dbReference type="ChEBI" id="CHEBI:58359"/>
        <dbReference type="ChEBI" id="CHEBI:78515"/>
        <dbReference type="ChEBI" id="CHEBI:78516"/>
        <dbReference type="ChEBI" id="CHEBI:456216"/>
    </reaction>
</comment>
<gene>
    <name evidence="1 3" type="primary">gatC</name>
    <name evidence="3" type="ORF">EKH83_01905</name>
    <name evidence="2" type="ORF">F1649_08665</name>
</gene>
<organism evidence="3 4">
    <name type="scientific">Arcticibacter tournemirensis</name>
    <dbReference type="NCBI Taxonomy" id="699437"/>
    <lineage>
        <taxon>Bacteria</taxon>
        <taxon>Pseudomonadati</taxon>
        <taxon>Bacteroidota</taxon>
        <taxon>Sphingobacteriia</taxon>
        <taxon>Sphingobacteriales</taxon>
        <taxon>Sphingobacteriaceae</taxon>
        <taxon>Arcticibacter</taxon>
    </lineage>
</organism>
<proteinExistence type="inferred from homology"/>
<dbReference type="Proteomes" id="UP000290848">
    <property type="component" value="Unassembled WGS sequence"/>
</dbReference>